<feature type="signal peptide" evidence="5">
    <location>
        <begin position="1"/>
        <end position="26"/>
    </location>
</feature>
<dbReference type="SUPFAM" id="SSF100920">
    <property type="entry name" value="Heat shock protein 70kD (HSP70), peptide-binding domain"/>
    <property type="match status" value="1"/>
</dbReference>
<evidence type="ECO:0000256" key="2">
    <source>
        <dbReference type="ARBA" id="ARBA00022741"/>
    </source>
</evidence>
<evidence type="ECO:0000256" key="5">
    <source>
        <dbReference type="SAM" id="SignalP"/>
    </source>
</evidence>
<keyword evidence="4" id="KW-0175">Coiled coil</keyword>
<dbReference type="SUPFAM" id="SSF53067">
    <property type="entry name" value="Actin-like ATPase domain"/>
    <property type="match status" value="1"/>
</dbReference>
<dbReference type="PROSITE" id="PS51257">
    <property type="entry name" value="PROKAR_LIPOPROTEIN"/>
    <property type="match status" value="1"/>
</dbReference>
<dbReference type="FunFam" id="3.30.420.40:FF:000028">
    <property type="entry name" value="heat shock 70 kDa protein-like"/>
    <property type="match status" value="1"/>
</dbReference>
<keyword evidence="2" id="KW-0547">Nucleotide-binding</keyword>
<dbReference type="PANTHER" id="PTHR19375">
    <property type="entry name" value="HEAT SHOCK PROTEIN 70KDA"/>
    <property type="match status" value="1"/>
</dbReference>
<dbReference type="FunFam" id="3.90.640.10:FF:000003">
    <property type="entry name" value="Molecular chaperone DnaK"/>
    <property type="match status" value="1"/>
</dbReference>
<proteinExistence type="inferred from homology"/>
<dbReference type="EMBL" id="JAUIZM010000005">
    <property type="protein sequence ID" value="KAK1382343.1"/>
    <property type="molecule type" value="Genomic_DNA"/>
</dbReference>
<dbReference type="Gene3D" id="3.30.420.40">
    <property type="match status" value="1"/>
</dbReference>
<keyword evidence="7" id="KW-1185">Reference proteome</keyword>
<dbReference type="GO" id="GO:0005524">
    <property type="term" value="F:ATP binding"/>
    <property type="evidence" value="ECO:0007669"/>
    <property type="project" value="UniProtKB-KW"/>
</dbReference>
<evidence type="ECO:0000313" key="6">
    <source>
        <dbReference type="EMBL" id="KAK1382343.1"/>
    </source>
</evidence>
<dbReference type="Proteomes" id="UP001237642">
    <property type="component" value="Unassembled WGS sequence"/>
</dbReference>
<organism evidence="6 7">
    <name type="scientific">Heracleum sosnowskyi</name>
    <dbReference type="NCBI Taxonomy" id="360622"/>
    <lineage>
        <taxon>Eukaryota</taxon>
        <taxon>Viridiplantae</taxon>
        <taxon>Streptophyta</taxon>
        <taxon>Embryophyta</taxon>
        <taxon>Tracheophyta</taxon>
        <taxon>Spermatophyta</taxon>
        <taxon>Magnoliopsida</taxon>
        <taxon>eudicotyledons</taxon>
        <taxon>Gunneridae</taxon>
        <taxon>Pentapetalae</taxon>
        <taxon>asterids</taxon>
        <taxon>campanulids</taxon>
        <taxon>Apiales</taxon>
        <taxon>Apiaceae</taxon>
        <taxon>Apioideae</taxon>
        <taxon>apioid superclade</taxon>
        <taxon>Tordylieae</taxon>
        <taxon>Tordyliinae</taxon>
        <taxon>Heracleum</taxon>
    </lineage>
</organism>
<sequence length="282" mass="31645">MSGYWRRSGSLAIIVAAILFLGCASALSILKEKDEELGRIIGIHLGISYSSVGVYKHGRIEIIRNEQGKRTTPSWVAFNLSEEGDDFDYRVVEYFINLIKKKHGKDISNDKRALDKLRRESERAKTELRGILRGVVDEPEEIFLVPVIPLSYGFETAGGVMTKLIPSGTPDFPSIIRSHVFTTYQDQQTTVSIKAFQGENGFTKNCRLLGKFNLSGIQPAPRGTPRIEVTFEIDVNHRLTVKAEDKGTGKAEYITISNWSINEETDMMLEKGEEIGDEIMIK</sequence>
<dbReference type="Gene3D" id="2.60.34.10">
    <property type="entry name" value="Substrate Binding Domain Of DNAk, Chain A, domain 1"/>
    <property type="match status" value="1"/>
</dbReference>
<accession>A0AAD8IBW2</accession>
<comment type="caution">
    <text evidence="6">The sequence shown here is derived from an EMBL/GenBank/DDBJ whole genome shotgun (WGS) entry which is preliminary data.</text>
</comment>
<feature type="coiled-coil region" evidence="4">
    <location>
        <begin position="107"/>
        <end position="134"/>
    </location>
</feature>
<dbReference type="InterPro" id="IPR013126">
    <property type="entry name" value="Hsp_70_fam"/>
</dbReference>
<evidence type="ECO:0000256" key="4">
    <source>
        <dbReference type="SAM" id="Coils"/>
    </source>
</evidence>
<dbReference type="InterPro" id="IPR029047">
    <property type="entry name" value="HSP70_peptide-bd_sf"/>
</dbReference>
<dbReference type="Pfam" id="PF00012">
    <property type="entry name" value="HSP70"/>
    <property type="match status" value="3"/>
</dbReference>
<comment type="similarity">
    <text evidence="1">Belongs to the heat shock protein 70 family.</text>
</comment>
<evidence type="ECO:0000313" key="7">
    <source>
        <dbReference type="Proteomes" id="UP001237642"/>
    </source>
</evidence>
<dbReference type="GO" id="GO:0140662">
    <property type="term" value="F:ATP-dependent protein folding chaperone"/>
    <property type="evidence" value="ECO:0007669"/>
    <property type="project" value="InterPro"/>
</dbReference>
<protein>
    <submittedName>
        <fullName evidence="6">Uncharacterized protein</fullName>
    </submittedName>
</protein>
<dbReference type="Gene3D" id="3.90.640.10">
    <property type="entry name" value="Actin, Chain A, domain 4"/>
    <property type="match status" value="1"/>
</dbReference>
<evidence type="ECO:0000256" key="1">
    <source>
        <dbReference type="ARBA" id="ARBA00007381"/>
    </source>
</evidence>
<name>A0AAD8IBW2_9APIA</name>
<reference evidence="6" key="1">
    <citation type="submission" date="2023-02" db="EMBL/GenBank/DDBJ databases">
        <title>Genome of toxic invasive species Heracleum sosnowskyi carries increased number of genes despite the absence of recent whole-genome duplications.</title>
        <authorList>
            <person name="Schelkunov M."/>
            <person name="Shtratnikova V."/>
            <person name="Makarenko M."/>
            <person name="Klepikova A."/>
            <person name="Omelchenko D."/>
            <person name="Novikova G."/>
            <person name="Obukhova E."/>
            <person name="Bogdanov V."/>
            <person name="Penin A."/>
            <person name="Logacheva M."/>
        </authorList>
    </citation>
    <scope>NUCLEOTIDE SEQUENCE</scope>
    <source>
        <strain evidence="6">Hsosn_3</strain>
        <tissue evidence="6">Leaf</tissue>
    </source>
</reference>
<gene>
    <name evidence="6" type="ORF">POM88_020078</name>
</gene>
<evidence type="ECO:0000256" key="3">
    <source>
        <dbReference type="ARBA" id="ARBA00022840"/>
    </source>
</evidence>
<feature type="chain" id="PRO_5042052669" evidence="5">
    <location>
        <begin position="27"/>
        <end position="282"/>
    </location>
</feature>
<keyword evidence="5" id="KW-0732">Signal</keyword>
<dbReference type="AlphaFoldDB" id="A0AAD8IBW2"/>
<reference evidence="6" key="2">
    <citation type="submission" date="2023-05" db="EMBL/GenBank/DDBJ databases">
        <authorList>
            <person name="Schelkunov M.I."/>
        </authorList>
    </citation>
    <scope>NUCLEOTIDE SEQUENCE</scope>
    <source>
        <strain evidence="6">Hsosn_3</strain>
        <tissue evidence="6">Leaf</tissue>
    </source>
</reference>
<dbReference type="PRINTS" id="PR00301">
    <property type="entry name" value="HEATSHOCK70"/>
</dbReference>
<dbReference type="InterPro" id="IPR043129">
    <property type="entry name" value="ATPase_NBD"/>
</dbReference>
<keyword evidence="3" id="KW-0067">ATP-binding</keyword>